<dbReference type="GO" id="GO:0005930">
    <property type="term" value="C:axoneme"/>
    <property type="evidence" value="ECO:0007669"/>
    <property type="project" value="TreeGrafter"/>
</dbReference>
<keyword evidence="3" id="KW-1185">Reference proteome</keyword>
<dbReference type="GO" id="GO:1905515">
    <property type="term" value="P:non-motile cilium assembly"/>
    <property type="evidence" value="ECO:0007669"/>
    <property type="project" value="InterPro"/>
</dbReference>
<dbReference type="GO" id="GO:0061512">
    <property type="term" value="P:protein localization to cilium"/>
    <property type="evidence" value="ECO:0007669"/>
    <property type="project" value="TreeGrafter"/>
</dbReference>
<comment type="caution">
    <text evidence="2">The sequence shown here is derived from an EMBL/GenBank/DDBJ whole genome shotgun (WGS) entry which is preliminary data.</text>
</comment>
<accession>A0AAD5TTV9</accession>
<dbReference type="GO" id="GO:0005815">
    <property type="term" value="C:microtubule organizing center"/>
    <property type="evidence" value="ECO:0007669"/>
    <property type="project" value="TreeGrafter"/>
</dbReference>
<dbReference type="AlphaFoldDB" id="A0AAD5TTV9"/>
<dbReference type="Pfam" id="PF14779">
    <property type="entry name" value="BBS1"/>
    <property type="match status" value="1"/>
</dbReference>
<evidence type="ECO:0000259" key="1">
    <source>
        <dbReference type="Pfam" id="PF14779"/>
    </source>
</evidence>
<feature type="non-terminal residue" evidence="2">
    <location>
        <position position="599"/>
    </location>
</feature>
<dbReference type="GO" id="GO:0005119">
    <property type="term" value="F:smoothened binding"/>
    <property type="evidence" value="ECO:0007669"/>
    <property type="project" value="TreeGrafter"/>
</dbReference>
<dbReference type="Proteomes" id="UP001211065">
    <property type="component" value="Unassembled WGS sequence"/>
</dbReference>
<feature type="domain" description="Bardet-Biedl syndrome 1 N-terminal" evidence="1">
    <location>
        <begin position="31"/>
        <end position="261"/>
    </location>
</feature>
<evidence type="ECO:0000313" key="2">
    <source>
        <dbReference type="EMBL" id="KAJ3204203.1"/>
    </source>
</evidence>
<dbReference type="GO" id="GO:0034464">
    <property type="term" value="C:BBSome"/>
    <property type="evidence" value="ECO:0007669"/>
    <property type="project" value="InterPro"/>
</dbReference>
<dbReference type="InterPro" id="IPR032728">
    <property type="entry name" value="BBS1_N"/>
</dbReference>
<proteinExistence type="predicted"/>
<organism evidence="2 3">
    <name type="scientific">Clydaea vesicula</name>
    <dbReference type="NCBI Taxonomy" id="447962"/>
    <lineage>
        <taxon>Eukaryota</taxon>
        <taxon>Fungi</taxon>
        <taxon>Fungi incertae sedis</taxon>
        <taxon>Chytridiomycota</taxon>
        <taxon>Chytridiomycota incertae sedis</taxon>
        <taxon>Chytridiomycetes</taxon>
        <taxon>Lobulomycetales</taxon>
        <taxon>Lobulomycetaceae</taxon>
        <taxon>Clydaea</taxon>
    </lineage>
</organism>
<dbReference type="PANTHER" id="PTHR20870:SF0">
    <property type="entry name" value="BARDET-BIEDL SYNDROME 1 PROTEIN"/>
    <property type="match status" value="1"/>
</dbReference>
<dbReference type="PANTHER" id="PTHR20870">
    <property type="entry name" value="BARDET-BIEDL SYNDROME 1 PROTEIN"/>
    <property type="match status" value="1"/>
</dbReference>
<reference evidence="2" key="1">
    <citation type="submission" date="2020-05" db="EMBL/GenBank/DDBJ databases">
        <title>Phylogenomic resolution of chytrid fungi.</title>
        <authorList>
            <person name="Stajich J.E."/>
            <person name="Amses K."/>
            <person name="Simmons R."/>
            <person name="Seto K."/>
            <person name="Myers J."/>
            <person name="Bonds A."/>
            <person name="Quandt C.A."/>
            <person name="Barry K."/>
            <person name="Liu P."/>
            <person name="Grigoriev I."/>
            <person name="Longcore J.E."/>
            <person name="James T.Y."/>
        </authorList>
    </citation>
    <scope>NUCLEOTIDE SEQUENCE</scope>
    <source>
        <strain evidence="2">JEL0476</strain>
    </source>
</reference>
<evidence type="ECO:0000313" key="3">
    <source>
        <dbReference type="Proteomes" id="UP001211065"/>
    </source>
</evidence>
<sequence>KCDVSLTNVFQTAFALSNSTGVKSDSDLFAAQDSELFIFKGLSLLQKISLRSDPSSVLQLFFRDLEKVKEPTSVVAAAVEDEIQIYLKNEIVKNIKLPKIRVFSSLETEYWKNFTHNLINKSDFSETVNSLYTNFYNNLNEVYKKNLVALSYVSINFLNLQNDIEKQTSFVKNLTINWDDEKNIQITCMNTLKRSSTDIDAEDCLVVGVEEKFIYVLIPPAFKIQKFQVFSPVALISCYGVFENDYKITFSCRDNCVYVFKNGQENMKKLVVLDFPCKSLLAYKDYVLFSTFQQQVICTNFEGLQQFQLSFECEVLVLERIELKETNFSGFILSLENKEVRIYNGQYLLHTLVNTEPIVNLKFGYFGREANALVTIDAKGILEVKTLKRNATFNTNKEEGQMGIPSGTQNIVKVRQHSSFYHESIEYEKRFCKVKILSEIYADYQENFEKMQIYNAQYYKRYLKNLNANLNENLKLSEVNKNEQSAIPENAEKNFHMKEKNKILSNSIKAIPNPPKEEASELIENNCIQLPEQLSLEINLQNCINIEQRVTRINNTYLIGLLITSKVSLRNGIHIVLKSKKNYKIFKSIITVRIFDNSI</sequence>
<gene>
    <name evidence="2" type="primary">BBS1</name>
    <name evidence="2" type="ORF">HK099_001232</name>
</gene>
<dbReference type="GO" id="GO:0005113">
    <property type="term" value="F:patched binding"/>
    <property type="evidence" value="ECO:0007669"/>
    <property type="project" value="TreeGrafter"/>
</dbReference>
<dbReference type="InterPro" id="IPR028784">
    <property type="entry name" value="BBS1"/>
</dbReference>
<dbReference type="EMBL" id="JADGJW010001327">
    <property type="protein sequence ID" value="KAJ3204203.1"/>
    <property type="molecule type" value="Genomic_DNA"/>
</dbReference>
<name>A0AAD5TTV9_9FUNG</name>
<protein>
    <submittedName>
        <fullName evidence="2">Bardet-Biedl syndrome 1 protein</fullName>
    </submittedName>
</protein>